<name>A0A645E5E3_9ZZZZ</name>
<keyword evidence="1" id="KW-0472">Membrane</keyword>
<dbReference type="EMBL" id="VSSQ01043340">
    <property type="protein sequence ID" value="MPM97010.1"/>
    <property type="molecule type" value="Genomic_DNA"/>
</dbReference>
<feature type="transmembrane region" description="Helical" evidence="1">
    <location>
        <begin position="12"/>
        <end position="31"/>
    </location>
</feature>
<organism evidence="2">
    <name type="scientific">bioreactor metagenome</name>
    <dbReference type="NCBI Taxonomy" id="1076179"/>
    <lineage>
        <taxon>unclassified sequences</taxon>
        <taxon>metagenomes</taxon>
        <taxon>ecological metagenomes</taxon>
    </lineage>
</organism>
<protein>
    <submittedName>
        <fullName evidence="2">Uncharacterized protein</fullName>
    </submittedName>
</protein>
<proteinExistence type="predicted"/>
<accession>A0A645E5E3</accession>
<sequence>MKKLLMDRAGSISILFIGFVFFMLLISFLIMEMGAVYQNYYDAETILLRSCNSAVEGKMSDAYRADSVQYLDVPGATADFYSYLASDLPDKYTVTISSVTGTATSPTLTVTGTVTFSTLFRQYGLDDITFDFTVTSTNYRTG</sequence>
<gene>
    <name evidence="2" type="ORF">SDC9_144181</name>
</gene>
<keyword evidence="1" id="KW-0812">Transmembrane</keyword>
<evidence type="ECO:0000256" key="1">
    <source>
        <dbReference type="SAM" id="Phobius"/>
    </source>
</evidence>
<keyword evidence="1" id="KW-1133">Transmembrane helix</keyword>
<evidence type="ECO:0000313" key="2">
    <source>
        <dbReference type="EMBL" id="MPM97010.1"/>
    </source>
</evidence>
<dbReference type="AlphaFoldDB" id="A0A645E5E3"/>
<comment type="caution">
    <text evidence="2">The sequence shown here is derived from an EMBL/GenBank/DDBJ whole genome shotgun (WGS) entry which is preliminary data.</text>
</comment>
<reference evidence="2" key="1">
    <citation type="submission" date="2019-08" db="EMBL/GenBank/DDBJ databases">
        <authorList>
            <person name="Kucharzyk K."/>
            <person name="Murdoch R.W."/>
            <person name="Higgins S."/>
            <person name="Loffler F."/>
        </authorList>
    </citation>
    <scope>NUCLEOTIDE SEQUENCE</scope>
</reference>